<accession>A0AAN6EVS0</accession>
<keyword evidence="3" id="KW-0805">Transcription regulation</keyword>
<evidence type="ECO:0000313" key="7">
    <source>
        <dbReference type="EMBL" id="KAJ8992238.1"/>
    </source>
</evidence>
<dbReference type="GO" id="GO:0046872">
    <property type="term" value="F:metal ion binding"/>
    <property type="evidence" value="ECO:0007669"/>
    <property type="project" value="UniProtKB-KW"/>
</dbReference>
<reference evidence="7" key="1">
    <citation type="submission" date="2023-01" db="EMBL/GenBank/DDBJ databases">
        <title>Exophiala dermititidis isolated from Cystic Fibrosis Patient.</title>
        <authorList>
            <person name="Kurbessoian T."/>
            <person name="Crocker A."/>
            <person name="Murante D."/>
            <person name="Hogan D.A."/>
            <person name="Stajich J.E."/>
        </authorList>
    </citation>
    <scope>NUCLEOTIDE SEQUENCE</scope>
    <source>
        <strain evidence="7">Ex8</strain>
    </source>
</reference>
<organism evidence="7 8">
    <name type="scientific">Exophiala dermatitidis</name>
    <name type="common">Black yeast-like fungus</name>
    <name type="synonym">Wangiella dermatitidis</name>
    <dbReference type="NCBI Taxonomy" id="5970"/>
    <lineage>
        <taxon>Eukaryota</taxon>
        <taxon>Fungi</taxon>
        <taxon>Dikarya</taxon>
        <taxon>Ascomycota</taxon>
        <taxon>Pezizomycotina</taxon>
        <taxon>Eurotiomycetes</taxon>
        <taxon>Chaetothyriomycetidae</taxon>
        <taxon>Chaetothyriales</taxon>
        <taxon>Herpotrichiellaceae</taxon>
        <taxon>Exophiala</taxon>
    </lineage>
</organism>
<protein>
    <submittedName>
        <fullName evidence="7">Uncharacterized protein</fullName>
    </submittedName>
</protein>
<evidence type="ECO:0000256" key="4">
    <source>
        <dbReference type="ARBA" id="ARBA00023125"/>
    </source>
</evidence>
<keyword evidence="6" id="KW-0539">Nucleus</keyword>
<proteinExistence type="predicted"/>
<dbReference type="PANTHER" id="PTHR36206:SF12">
    <property type="entry name" value="ASPERCRYPTIN BIOSYNTHESIS CLUSTER-SPECIFIC TRANSCRIPTION REGULATOR ATNN-RELATED"/>
    <property type="match status" value="1"/>
</dbReference>
<dbReference type="EMBL" id="JAJGCB010000006">
    <property type="protein sequence ID" value="KAJ8992238.1"/>
    <property type="molecule type" value="Genomic_DNA"/>
</dbReference>
<evidence type="ECO:0000256" key="5">
    <source>
        <dbReference type="ARBA" id="ARBA00023163"/>
    </source>
</evidence>
<dbReference type="Proteomes" id="UP001161757">
    <property type="component" value="Unassembled WGS sequence"/>
</dbReference>
<keyword evidence="1" id="KW-0479">Metal-binding</keyword>
<evidence type="ECO:0000256" key="1">
    <source>
        <dbReference type="ARBA" id="ARBA00022723"/>
    </source>
</evidence>
<evidence type="ECO:0000256" key="2">
    <source>
        <dbReference type="ARBA" id="ARBA00022833"/>
    </source>
</evidence>
<gene>
    <name evidence="7" type="ORF">HRR80_004129</name>
</gene>
<dbReference type="PANTHER" id="PTHR36206">
    <property type="entry name" value="ASPERCRYPTIN BIOSYNTHESIS CLUSTER-SPECIFIC TRANSCRIPTION REGULATOR ATNN-RELATED"/>
    <property type="match status" value="1"/>
</dbReference>
<keyword evidence="5" id="KW-0804">Transcription</keyword>
<dbReference type="InterPro" id="IPR052360">
    <property type="entry name" value="Transcr_Regulatory_Proteins"/>
</dbReference>
<keyword evidence="4" id="KW-0238">DNA-binding</keyword>
<evidence type="ECO:0000256" key="3">
    <source>
        <dbReference type="ARBA" id="ARBA00023015"/>
    </source>
</evidence>
<keyword evidence="2" id="KW-0862">Zinc</keyword>
<evidence type="ECO:0000256" key="6">
    <source>
        <dbReference type="ARBA" id="ARBA00023242"/>
    </source>
</evidence>
<evidence type="ECO:0000313" key="8">
    <source>
        <dbReference type="Proteomes" id="UP001161757"/>
    </source>
</evidence>
<name>A0AAN6EVS0_EXODE</name>
<dbReference type="GO" id="GO:0003677">
    <property type="term" value="F:DNA binding"/>
    <property type="evidence" value="ECO:0007669"/>
    <property type="project" value="UniProtKB-KW"/>
</dbReference>
<comment type="caution">
    <text evidence="7">The sequence shown here is derived from an EMBL/GenBank/DDBJ whole genome shotgun (WGS) entry which is preliminary data.</text>
</comment>
<dbReference type="AlphaFoldDB" id="A0AAN6EVS0"/>
<sequence>MSGSRKSEIVNVYLPMIDGLIVQACTFADDFPPPTAGIPPFYKLHFGLEKVHSISNWKDALDAIISLLRCVLRVTSDPVFYTVGKAEVAGALDRFAVKLVELQVTGSPPSDGMTEEEEYSHLRLHHRVATIMLHTLAEEDATVHDRYIPDFLLVLERCEHIIDRRASVPEEDLPNIRGPTLGILPPLFFVATKCRNHTIRHRALKLLHGTLLNEREWTSCMATMMAKFVVVQEEKLNGIMPGDEPDLVKVRLRLHDIDFSSSKHTMHLGYFLHVDGKPREYCCVTLPYMSHPSVQNNGVNTLMSRKTLRACGYSSIILFAPPIDCHCVDHDEPGLCRIEEIA</sequence>